<evidence type="ECO:0000256" key="5">
    <source>
        <dbReference type="PROSITE-ProRule" id="PRU00322"/>
    </source>
</evidence>
<dbReference type="HOGENOM" id="CLU_022834_2_0_1"/>
<dbReference type="InterPro" id="IPR036397">
    <property type="entry name" value="RNaseH_sf"/>
</dbReference>
<evidence type="ECO:0000256" key="4">
    <source>
        <dbReference type="PROSITE-ProRule" id="PRU00176"/>
    </source>
</evidence>
<dbReference type="GO" id="GO:0003729">
    <property type="term" value="F:mRNA binding"/>
    <property type="evidence" value="ECO:0007669"/>
    <property type="project" value="TreeGrafter"/>
</dbReference>
<feature type="compositionally biased region" description="Pro residues" evidence="6">
    <location>
        <begin position="477"/>
        <end position="490"/>
    </location>
</feature>
<keyword evidence="10" id="KW-1185">Reference proteome</keyword>
<evidence type="ECO:0000259" key="7">
    <source>
        <dbReference type="PROSITE" id="PS50102"/>
    </source>
</evidence>
<dbReference type="InterPro" id="IPR012337">
    <property type="entry name" value="RNaseH-like_sf"/>
</dbReference>
<dbReference type="FunFam" id="4.10.1060.10:FF:000024">
    <property type="entry name" value="RNA-binding protein"/>
    <property type="match status" value="1"/>
</dbReference>
<keyword evidence="3" id="KW-0862">Zinc</keyword>
<sequence length="787" mass="83093">MATPTQGQPFQGNTYAAQASQAGSVPSQGGYNAERGGQAAQGQYINTSTQPFDKYCVIHIATTCDEHGVYVTKDSAEVIEIGWVVVNARDPSLPELHHQSVLVKPINTPITPLCTSLTTLTWEHVRNAGTFRDAIMAFDTYAKEHLSPKDGNTNDPPPFAFVTLTPWDLRVQLPREARDKNVVLPAYLQHPVLFGLRGEYQTFQSHHPETLAFSSSSLSSICAGLEVEEVRSSGKVTGGLPFHLQALAPSSPRRALEEALTLTRCLRSLLQKSAPSPTNPTGTPLVLTRPLDARSDVRAFLGERSKVVHLSGLPHDTTQSELESWFTQYGGRPIAFWTLRTPEGGKPSGSGFVVFGSHEERERPWFPREPNSTGCGHNSVDESKALRRKSQIKRAYQLLFRLRLPGPGSGVSTNRHRPSYHAKAAKMYYPYHRANIRRYPQAAESLSMNGRALNDRAIEVSPSSSRVLDRAAASQPPGGPPLLTPFPPSKNRPRPGDWTCPSCGFSNFQRRTACFRCSFPAMGVANDPYANPYGMPAGNYGGNNYGHPGMMGGGHMHGSGYGGMGGMGGSGGRGGIVPFRAGDWKCGNEGCGYHNFAKNVSCLRCGASRNQAAVVAEGNMTNFPGGGAYGGPPAPQAMAMGSMGGAGYGAMAPAGAGYSGEGGNMAGGYGASTFGPSSTYALPSGIGAPSPYMAGPYGAMGANGGMQTPSGFDSRAEQAFNQGNASSAGGGQGGYPANGAYGGQYGGDASGMDLSFLNSGMNNLGLGDRDGRDGRNGAQPNNSKSPQ</sequence>
<dbReference type="PANTHER" id="PTHR23111:SF40">
    <property type="entry name" value="RNA-BINDING PROTEIN INVOLVED IN HETEROCHROMATIN ASSEMBLY-RELATED"/>
    <property type="match status" value="1"/>
</dbReference>
<dbReference type="InterPro" id="IPR000504">
    <property type="entry name" value="RRM_dom"/>
</dbReference>
<dbReference type="STRING" id="717646.M2MRV2"/>
<dbReference type="OrthoDB" id="448399at2759"/>
<evidence type="ECO:0000256" key="6">
    <source>
        <dbReference type="SAM" id="MobiDB-lite"/>
    </source>
</evidence>
<dbReference type="PROSITE" id="PS50199">
    <property type="entry name" value="ZF_RANBP2_2"/>
    <property type="match status" value="2"/>
</dbReference>
<dbReference type="PANTHER" id="PTHR23111">
    <property type="entry name" value="ZINC FINGER PROTEIN"/>
    <property type="match status" value="1"/>
</dbReference>
<feature type="region of interest" description="Disordered" evidence="6">
    <location>
        <begin position="364"/>
        <end position="384"/>
    </location>
</feature>
<dbReference type="RefSeq" id="XP_007678568.1">
    <property type="nucleotide sequence ID" value="XM_007680378.1"/>
</dbReference>
<feature type="region of interest" description="Disordered" evidence="6">
    <location>
        <begin position="461"/>
        <end position="493"/>
    </location>
</feature>
<dbReference type="SUPFAM" id="SSF54928">
    <property type="entry name" value="RNA-binding domain, RBD"/>
    <property type="match status" value="1"/>
</dbReference>
<dbReference type="SUPFAM" id="SSF53098">
    <property type="entry name" value="Ribonuclease H-like"/>
    <property type="match status" value="1"/>
</dbReference>
<accession>M2MRV2</accession>
<evidence type="ECO:0000256" key="3">
    <source>
        <dbReference type="ARBA" id="ARBA00022833"/>
    </source>
</evidence>
<dbReference type="EMBL" id="KB445559">
    <property type="protein sequence ID" value="EMC94223.1"/>
    <property type="molecule type" value="Genomic_DNA"/>
</dbReference>
<dbReference type="KEGG" id="bcom:BAUCODRAFT_26398"/>
<dbReference type="InterPro" id="IPR001876">
    <property type="entry name" value="Znf_RanBP2"/>
</dbReference>
<organism evidence="9 10">
    <name type="scientific">Baudoinia panamericana (strain UAMH 10762)</name>
    <name type="common">Angels' share fungus</name>
    <name type="synonym">Baudoinia compniacensis (strain UAMH 10762)</name>
    <dbReference type="NCBI Taxonomy" id="717646"/>
    <lineage>
        <taxon>Eukaryota</taxon>
        <taxon>Fungi</taxon>
        <taxon>Dikarya</taxon>
        <taxon>Ascomycota</taxon>
        <taxon>Pezizomycotina</taxon>
        <taxon>Dothideomycetes</taxon>
        <taxon>Dothideomycetidae</taxon>
        <taxon>Mycosphaerellales</taxon>
        <taxon>Teratosphaeriaceae</taxon>
        <taxon>Baudoinia</taxon>
    </lineage>
</organism>
<gene>
    <name evidence="9" type="ORF">BAUCODRAFT_26398</name>
</gene>
<keyword evidence="4" id="KW-0694">RNA-binding</keyword>
<dbReference type="Pfam" id="PF00641">
    <property type="entry name" value="Zn_ribbon_RanBP"/>
    <property type="match status" value="2"/>
</dbReference>
<dbReference type="InterPro" id="IPR047201">
    <property type="entry name" value="ERI-1_3'hExo-like"/>
</dbReference>
<dbReference type="SMART" id="SM00547">
    <property type="entry name" value="ZnF_RBZ"/>
    <property type="match status" value="2"/>
</dbReference>
<feature type="region of interest" description="Disordered" evidence="6">
    <location>
        <begin position="722"/>
        <end position="742"/>
    </location>
</feature>
<dbReference type="Gene3D" id="4.10.1060.10">
    <property type="entry name" value="Zinc finger, RanBP2-type"/>
    <property type="match status" value="2"/>
</dbReference>
<dbReference type="CDD" id="cd06133">
    <property type="entry name" value="ERI-1_3'hExo_like"/>
    <property type="match status" value="1"/>
</dbReference>
<evidence type="ECO:0000259" key="8">
    <source>
        <dbReference type="PROSITE" id="PS50199"/>
    </source>
</evidence>
<dbReference type="PROSITE" id="PS01358">
    <property type="entry name" value="ZF_RANBP2_1"/>
    <property type="match status" value="2"/>
</dbReference>
<evidence type="ECO:0000313" key="9">
    <source>
        <dbReference type="EMBL" id="EMC94223.1"/>
    </source>
</evidence>
<evidence type="ECO:0000256" key="1">
    <source>
        <dbReference type="ARBA" id="ARBA00022723"/>
    </source>
</evidence>
<feature type="region of interest" description="Disordered" evidence="6">
    <location>
        <begin position="757"/>
        <end position="787"/>
    </location>
</feature>
<dbReference type="GO" id="GO:0008270">
    <property type="term" value="F:zinc ion binding"/>
    <property type="evidence" value="ECO:0007669"/>
    <property type="project" value="UniProtKB-KW"/>
</dbReference>
<feature type="compositionally biased region" description="Polar residues" evidence="6">
    <location>
        <begin position="1"/>
        <end position="30"/>
    </location>
</feature>
<reference evidence="9 10" key="1">
    <citation type="journal article" date="2012" name="PLoS Pathog.">
        <title>Diverse lifestyles and strategies of plant pathogenesis encoded in the genomes of eighteen Dothideomycetes fungi.</title>
        <authorList>
            <person name="Ohm R.A."/>
            <person name="Feau N."/>
            <person name="Henrissat B."/>
            <person name="Schoch C.L."/>
            <person name="Horwitz B.A."/>
            <person name="Barry K.W."/>
            <person name="Condon B.J."/>
            <person name="Copeland A.C."/>
            <person name="Dhillon B."/>
            <person name="Glaser F."/>
            <person name="Hesse C.N."/>
            <person name="Kosti I."/>
            <person name="LaButti K."/>
            <person name="Lindquist E.A."/>
            <person name="Lucas S."/>
            <person name="Salamov A.A."/>
            <person name="Bradshaw R.E."/>
            <person name="Ciuffetti L."/>
            <person name="Hamelin R.C."/>
            <person name="Kema G.H.J."/>
            <person name="Lawrence C."/>
            <person name="Scott J.A."/>
            <person name="Spatafora J.W."/>
            <person name="Turgeon B.G."/>
            <person name="de Wit P.J.G.M."/>
            <person name="Zhong S."/>
            <person name="Goodwin S.B."/>
            <person name="Grigoriev I.V."/>
        </authorList>
    </citation>
    <scope>NUCLEOTIDE SEQUENCE [LARGE SCALE GENOMIC DNA]</scope>
    <source>
        <strain evidence="9 10">UAMH 10762</strain>
    </source>
</reference>
<keyword evidence="1" id="KW-0479">Metal-binding</keyword>
<dbReference type="GeneID" id="19110425"/>
<evidence type="ECO:0000313" key="10">
    <source>
        <dbReference type="Proteomes" id="UP000011761"/>
    </source>
</evidence>
<dbReference type="OMA" id="PAMGVAN"/>
<evidence type="ECO:0008006" key="11">
    <source>
        <dbReference type="Google" id="ProtNLM"/>
    </source>
</evidence>
<evidence type="ECO:0000256" key="2">
    <source>
        <dbReference type="ARBA" id="ARBA00022771"/>
    </source>
</evidence>
<dbReference type="PROSITE" id="PS50102">
    <property type="entry name" value="RRM"/>
    <property type="match status" value="1"/>
</dbReference>
<keyword evidence="2 5" id="KW-0863">Zinc-finger</keyword>
<dbReference type="GO" id="GO:0000175">
    <property type="term" value="F:3'-5'-RNA exonuclease activity"/>
    <property type="evidence" value="ECO:0007669"/>
    <property type="project" value="InterPro"/>
</dbReference>
<dbReference type="InterPro" id="IPR012677">
    <property type="entry name" value="Nucleotide-bd_a/b_plait_sf"/>
</dbReference>
<dbReference type="Pfam" id="PF00076">
    <property type="entry name" value="RRM_1"/>
    <property type="match status" value="1"/>
</dbReference>
<protein>
    <recommendedName>
        <fullName evidence="11">RNA-binding protein</fullName>
    </recommendedName>
</protein>
<feature type="region of interest" description="Disordered" evidence="6">
    <location>
        <begin position="1"/>
        <end position="35"/>
    </location>
</feature>
<proteinExistence type="predicted"/>
<dbReference type="AlphaFoldDB" id="M2MRV2"/>
<name>M2MRV2_BAUPA</name>
<dbReference type="SUPFAM" id="SSF90209">
    <property type="entry name" value="Ran binding protein zinc finger-like"/>
    <property type="match status" value="2"/>
</dbReference>
<feature type="domain" description="RanBP2-type" evidence="8">
    <location>
        <begin position="494"/>
        <end position="523"/>
    </location>
</feature>
<dbReference type="InterPro" id="IPR036443">
    <property type="entry name" value="Znf_RanBP2_sf"/>
</dbReference>
<feature type="compositionally biased region" description="Gly residues" evidence="6">
    <location>
        <begin position="728"/>
        <end position="742"/>
    </location>
</feature>
<dbReference type="Gene3D" id="3.30.420.10">
    <property type="entry name" value="Ribonuclease H-like superfamily/Ribonuclease H"/>
    <property type="match status" value="1"/>
</dbReference>
<feature type="compositionally biased region" description="Polar residues" evidence="6">
    <location>
        <begin position="778"/>
        <end position="787"/>
    </location>
</feature>
<dbReference type="InterPro" id="IPR035979">
    <property type="entry name" value="RBD_domain_sf"/>
</dbReference>
<feature type="domain" description="RanBP2-type" evidence="8">
    <location>
        <begin position="580"/>
        <end position="611"/>
    </location>
</feature>
<dbReference type="eggNOG" id="KOG4198">
    <property type="taxonomic scope" value="Eukaryota"/>
</dbReference>
<feature type="domain" description="RRM" evidence="7">
    <location>
        <begin position="306"/>
        <end position="397"/>
    </location>
</feature>
<dbReference type="Proteomes" id="UP000011761">
    <property type="component" value="Unassembled WGS sequence"/>
</dbReference>
<dbReference type="Gene3D" id="3.30.70.330">
    <property type="match status" value="1"/>
</dbReference>